<evidence type="ECO:0000313" key="1">
    <source>
        <dbReference type="EMBL" id="MCD9643098.1"/>
    </source>
</evidence>
<feature type="non-terminal residue" evidence="1">
    <location>
        <position position="84"/>
    </location>
</feature>
<keyword evidence="2" id="KW-1185">Reference proteome</keyword>
<accession>A0ABS8V7S2</accession>
<reference evidence="1 2" key="1">
    <citation type="journal article" date="2021" name="BMC Genomics">
        <title>Datura genome reveals duplications of psychoactive alkaloid biosynthetic genes and high mutation rate following tissue culture.</title>
        <authorList>
            <person name="Rajewski A."/>
            <person name="Carter-House D."/>
            <person name="Stajich J."/>
            <person name="Litt A."/>
        </authorList>
    </citation>
    <scope>NUCLEOTIDE SEQUENCE [LARGE SCALE GENOMIC DNA]</scope>
    <source>
        <strain evidence="1">AR-01</strain>
    </source>
</reference>
<protein>
    <submittedName>
        <fullName evidence="1">Uncharacterized protein</fullName>
    </submittedName>
</protein>
<evidence type="ECO:0000313" key="2">
    <source>
        <dbReference type="Proteomes" id="UP000823775"/>
    </source>
</evidence>
<organism evidence="1 2">
    <name type="scientific">Datura stramonium</name>
    <name type="common">Jimsonweed</name>
    <name type="synonym">Common thornapple</name>
    <dbReference type="NCBI Taxonomy" id="4076"/>
    <lineage>
        <taxon>Eukaryota</taxon>
        <taxon>Viridiplantae</taxon>
        <taxon>Streptophyta</taxon>
        <taxon>Embryophyta</taxon>
        <taxon>Tracheophyta</taxon>
        <taxon>Spermatophyta</taxon>
        <taxon>Magnoliopsida</taxon>
        <taxon>eudicotyledons</taxon>
        <taxon>Gunneridae</taxon>
        <taxon>Pentapetalae</taxon>
        <taxon>asterids</taxon>
        <taxon>lamiids</taxon>
        <taxon>Solanales</taxon>
        <taxon>Solanaceae</taxon>
        <taxon>Solanoideae</taxon>
        <taxon>Datureae</taxon>
        <taxon>Datura</taxon>
    </lineage>
</organism>
<comment type="caution">
    <text evidence="1">The sequence shown here is derived from an EMBL/GenBank/DDBJ whole genome shotgun (WGS) entry which is preliminary data.</text>
</comment>
<dbReference type="Proteomes" id="UP000823775">
    <property type="component" value="Unassembled WGS sequence"/>
</dbReference>
<proteinExistence type="predicted"/>
<sequence length="84" mass="9558">MGTTTIGYSLTRSGETQMKCRFGKKLALGDCFDPPLHRHFVNRDWRFADESPMEKLLTQSRESLPAIHQNYVNAASSFMLIPPL</sequence>
<dbReference type="EMBL" id="JACEIK010003783">
    <property type="protein sequence ID" value="MCD9643098.1"/>
    <property type="molecule type" value="Genomic_DNA"/>
</dbReference>
<gene>
    <name evidence="1" type="ORF">HAX54_030251</name>
</gene>
<name>A0ABS8V7S2_DATST</name>